<dbReference type="Pfam" id="PF00440">
    <property type="entry name" value="TetR_N"/>
    <property type="match status" value="1"/>
</dbReference>
<dbReference type="AlphaFoldDB" id="A0A858SLP3"/>
<dbReference type="SUPFAM" id="SSF46689">
    <property type="entry name" value="Homeodomain-like"/>
    <property type="match status" value="1"/>
</dbReference>
<dbReference type="Pfam" id="PF13305">
    <property type="entry name" value="TetR_C_33"/>
    <property type="match status" value="1"/>
</dbReference>
<feature type="domain" description="HTH tetR-type" evidence="5">
    <location>
        <begin position="17"/>
        <end position="77"/>
    </location>
</feature>
<evidence type="ECO:0000313" key="6">
    <source>
        <dbReference type="EMBL" id="QJF49675.1"/>
    </source>
</evidence>
<dbReference type="PROSITE" id="PS50977">
    <property type="entry name" value="HTH_TETR_2"/>
    <property type="match status" value="1"/>
</dbReference>
<dbReference type="PANTHER" id="PTHR30055:SF220">
    <property type="entry name" value="TETR-FAMILY REGULATORY PROTEIN"/>
    <property type="match status" value="1"/>
</dbReference>
<dbReference type="InterPro" id="IPR009057">
    <property type="entry name" value="Homeodomain-like_sf"/>
</dbReference>
<dbReference type="PANTHER" id="PTHR30055">
    <property type="entry name" value="HTH-TYPE TRANSCRIPTIONAL REGULATOR RUTR"/>
    <property type="match status" value="1"/>
</dbReference>
<evidence type="ECO:0000256" key="1">
    <source>
        <dbReference type="ARBA" id="ARBA00023015"/>
    </source>
</evidence>
<evidence type="ECO:0000256" key="4">
    <source>
        <dbReference type="PROSITE-ProRule" id="PRU00335"/>
    </source>
</evidence>
<dbReference type="GO" id="GO:0003700">
    <property type="term" value="F:DNA-binding transcription factor activity"/>
    <property type="evidence" value="ECO:0007669"/>
    <property type="project" value="TreeGrafter"/>
</dbReference>
<keyword evidence="2 4" id="KW-0238">DNA-binding</keyword>
<evidence type="ECO:0000313" key="7">
    <source>
        <dbReference type="Proteomes" id="UP000503308"/>
    </source>
</evidence>
<dbReference type="Proteomes" id="UP000503308">
    <property type="component" value="Chromosome"/>
</dbReference>
<keyword evidence="3" id="KW-0804">Transcription</keyword>
<dbReference type="SUPFAM" id="SSF48498">
    <property type="entry name" value="Tetracyclin repressor-like, C-terminal domain"/>
    <property type="match status" value="1"/>
</dbReference>
<dbReference type="GO" id="GO:0000976">
    <property type="term" value="F:transcription cis-regulatory region binding"/>
    <property type="evidence" value="ECO:0007669"/>
    <property type="project" value="TreeGrafter"/>
</dbReference>
<evidence type="ECO:0000259" key="5">
    <source>
        <dbReference type="PROSITE" id="PS50977"/>
    </source>
</evidence>
<dbReference type="PRINTS" id="PR00455">
    <property type="entry name" value="HTHTETR"/>
</dbReference>
<dbReference type="Gene3D" id="1.10.357.10">
    <property type="entry name" value="Tetracycline Repressor, domain 2"/>
    <property type="match status" value="1"/>
</dbReference>
<name>A0A858SLP3_9RHOB</name>
<reference evidence="6 7" key="1">
    <citation type="submission" date="2020-02" db="EMBL/GenBank/DDBJ databases">
        <title>Genome sequence of Roseobacter ponti.</title>
        <authorList>
            <person name="Hollensteiner J."/>
            <person name="Schneider D."/>
            <person name="Poehlein A."/>
            <person name="Daniel R."/>
        </authorList>
    </citation>
    <scope>NUCLEOTIDE SEQUENCE [LARGE SCALE GENOMIC DNA]</scope>
    <source>
        <strain evidence="6 7">DSM 106830</strain>
    </source>
</reference>
<gene>
    <name evidence="6" type="ORF">G3256_00105</name>
</gene>
<evidence type="ECO:0000256" key="3">
    <source>
        <dbReference type="ARBA" id="ARBA00023163"/>
    </source>
</evidence>
<dbReference type="InterPro" id="IPR001647">
    <property type="entry name" value="HTH_TetR"/>
</dbReference>
<accession>A0A858SLP3</accession>
<keyword evidence="7" id="KW-1185">Reference proteome</keyword>
<sequence length="216" mass="23886">MSSQPSGVESKKEYHHGDLRRQLLEAVRELIEEHGPEGFSVAQACRRAGVSTAAPYKHFKDRHEIMRGVLLLAMERMRQVMQDAADAWPAGDPRRIVALGQAYVDFARNEPGMFQMMFGHSGKHDQSPELEAAGERTGAVVKVVVAEHFNRPVDDPVVQLRAYAAWSFVHGHSFLCLDNKIPFEMPAETEHALLTLVGQAILPDLPAPGGQERDGG</sequence>
<dbReference type="InterPro" id="IPR036271">
    <property type="entry name" value="Tet_transcr_reg_TetR-rel_C_sf"/>
</dbReference>
<dbReference type="RefSeq" id="WP_169638899.1">
    <property type="nucleotide sequence ID" value="NZ_CP048788.1"/>
</dbReference>
<keyword evidence="1" id="KW-0805">Transcription regulation</keyword>
<dbReference type="InterPro" id="IPR025996">
    <property type="entry name" value="MT1864/Rv1816-like_C"/>
</dbReference>
<dbReference type="EMBL" id="CP048788">
    <property type="protein sequence ID" value="QJF49675.1"/>
    <property type="molecule type" value="Genomic_DNA"/>
</dbReference>
<proteinExistence type="predicted"/>
<evidence type="ECO:0000256" key="2">
    <source>
        <dbReference type="ARBA" id="ARBA00023125"/>
    </source>
</evidence>
<organism evidence="6 7">
    <name type="scientific">Roseobacter ponti</name>
    <dbReference type="NCBI Taxonomy" id="1891787"/>
    <lineage>
        <taxon>Bacteria</taxon>
        <taxon>Pseudomonadati</taxon>
        <taxon>Pseudomonadota</taxon>
        <taxon>Alphaproteobacteria</taxon>
        <taxon>Rhodobacterales</taxon>
        <taxon>Roseobacteraceae</taxon>
        <taxon>Roseobacter</taxon>
    </lineage>
</organism>
<protein>
    <submittedName>
        <fullName evidence="6">TetR/AcrR family transcriptional regulator</fullName>
    </submittedName>
</protein>
<feature type="DNA-binding region" description="H-T-H motif" evidence="4">
    <location>
        <begin position="40"/>
        <end position="59"/>
    </location>
</feature>
<dbReference type="KEGG" id="rpon:G3256_00105"/>
<dbReference type="InterPro" id="IPR050109">
    <property type="entry name" value="HTH-type_TetR-like_transc_reg"/>
</dbReference>